<protein>
    <recommendedName>
        <fullName evidence="11">L-serine dehydratase</fullName>
        <ecNumber evidence="11">4.3.1.17</ecNumber>
    </recommendedName>
</protein>
<evidence type="ECO:0000256" key="2">
    <source>
        <dbReference type="ARBA" id="ARBA00004742"/>
    </source>
</evidence>
<dbReference type="Proteomes" id="UP001250538">
    <property type="component" value="Unassembled WGS sequence"/>
</dbReference>
<dbReference type="PANTHER" id="PTHR30182:SF1">
    <property type="entry name" value="L-SERINE DEHYDRATASE 1"/>
    <property type="match status" value="1"/>
</dbReference>
<sequence length="296" mass="30792">MFRNVAELIAITEERQCKISDVMIEQEMEMRQCSREKVIEQMTRNLDVMEQAVERGLAGVRSHSGLTGGDAVKLQQYIQSGQSLCGDTLLDAVSKAVATNEVNAAMGLICATPTAGSAGVVPGTLFALKDKLNPTREQMVEFLFTSGAFGLVVANNASISGAAGGCQAEVGSAAGMAAAAIAELAGGSPKQSAHAMAIALKNMLGLVCDPVAGLVEVPCVKRNAMGAAIAMVAADMALAGVESVIPCDEVIEAMFRIGQTMPSTMRETARGGLAVTPTGERLKRQIFGAEEPKEEA</sequence>
<evidence type="ECO:0000256" key="11">
    <source>
        <dbReference type="RuleBase" id="RU366059"/>
    </source>
</evidence>
<evidence type="ECO:0000313" key="13">
    <source>
        <dbReference type="EMBL" id="MDT8979902.1"/>
    </source>
</evidence>
<name>A0AAJ2N6J2_9BACL</name>
<organism evidence="13 14">
    <name type="scientific">Paenibacillus suaedae</name>
    <dbReference type="NCBI Taxonomy" id="3077233"/>
    <lineage>
        <taxon>Bacteria</taxon>
        <taxon>Bacillati</taxon>
        <taxon>Bacillota</taxon>
        <taxon>Bacilli</taxon>
        <taxon>Bacillales</taxon>
        <taxon>Paenibacillaceae</taxon>
        <taxon>Paenibacillus</taxon>
    </lineage>
</organism>
<dbReference type="InterPro" id="IPR051318">
    <property type="entry name" value="Fe-S_L-Ser"/>
</dbReference>
<comment type="cofactor">
    <cofactor evidence="1 11">
        <name>[4Fe-4S] cluster</name>
        <dbReference type="ChEBI" id="CHEBI:49883"/>
    </cofactor>
</comment>
<dbReference type="PANTHER" id="PTHR30182">
    <property type="entry name" value="L-SERINE DEHYDRATASE"/>
    <property type="match status" value="1"/>
</dbReference>
<keyword evidence="9 11" id="KW-0456">Lyase</keyword>
<keyword evidence="5 11" id="KW-0004">4Fe-4S</keyword>
<accession>A0AAJ2N6J2</accession>
<evidence type="ECO:0000256" key="6">
    <source>
        <dbReference type="ARBA" id="ARBA00022723"/>
    </source>
</evidence>
<comment type="catalytic activity">
    <reaction evidence="10 11">
        <text>L-serine = pyruvate + NH4(+)</text>
        <dbReference type="Rhea" id="RHEA:19169"/>
        <dbReference type="ChEBI" id="CHEBI:15361"/>
        <dbReference type="ChEBI" id="CHEBI:28938"/>
        <dbReference type="ChEBI" id="CHEBI:33384"/>
        <dbReference type="EC" id="4.3.1.17"/>
    </reaction>
</comment>
<keyword evidence="8 11" id="KW-0411">Iron-sulfur</keyword>
<evidence type="ECO:0000256" key="9">
    <source>
        <dbReference type="ARBA" id="ARBA00023239"/>
    </source>
</evidence>
<evidence type="ECO:0000256" key="10">
    <source>
        <dbReference type="ARBA" id="ARBA00049406"/>
    </source>
</evidence>
<comment type="similarity">
    <text evidence="3 11">Belongs to the iron-sulfur dependent L-serine dehydratase family.</text>
</comment>
<proteinExistence type="inferred from homology"/>
<evidence type="ECO:0000256" key="4">
    <source>
        <dbReference type="ARBA" id="ARBA00022432"/>
    </source>
</evidence>
<dbReference type="AlphaFoldDB" id="A0AAJ2N6J2"/>
<keyword evidence="7 11" id="KW-0408">Iron</keyword>
<keyword evidence="14" id="KW-1185">Reference proteome</keyword>
<dbReference type="EMBL" id="JAVYAA010000009">
    <property type="protein sequence ID" value="MDT8979902.1"/>
    <property type="molecule type" value="Genomic_DNA"/>
</dbReference>
<reference evidence="14" key="1">
    <citation type="submission" date="2023-09" db="EMBL/GenBank/DDBJ databases">
        <title>Paenibacillus sp. chi10 Genome sequencing and assembly.</title>
        <authorList>
            <person name="Kim I."/>
        </authorList>
    </citation>
    <scope>NUCLEOTIDE SEQUENCE [LARGE SCALE GENOMIC DNA]</scope>
    <source>
        <strain evidence="14">chi10</strain>
    </source>
</reference>
<keyword evidence="4 11" id="KW-0312">Gluconeogenesis</keyword>
<dbReference type="InterPro" id="IPR004642">
    <property type="entry name" value="Ser_deHydtase_asu"/>
</dbReference>
<evidence type="ECO:0000256" key="1">
    <source>
        <dbReference type="ARBA" id="ARBA00001966"/>
    </source>
</evidence>
<dbReference type="GO" id="GO:0051539">
    <property type="term" value="F:4 iron, 4 sulfur cluster binding"/>
    <property type="evidence" value="ECO:0007669"/>
    <property type="project" value="UniProtKB-UniRule"/>
</dbReference>
<gene>
    <name evidence="13" type="primary">sdaAA</name>
    <name evidence="13" type="ORF">RQP50_27060</name>
</gene>
<dbReference type="GO" id="GO:0003941">
    <property type="term" value="F:L-serine ammonia-lyase activity"/>
    <property type="evidence" value="ECO:0007669"/>
    <property type="project" value="UniProtKB-UniRule"/>
</dbReference>
<dbReference type="InterPro" id="IPR005130">
    <property type="entry name" value="Ser_deHydtase-like_asu"/>
</dbReference>
<dbReference type="Pfam" id="PF03313">
    <property type="entry name" value="SDH_alpha"/>
    <property type="match status" value="1"/>
</dbReference>
<evidence type="ECO:0000256" key="7">
    <source>
        <dbReference type="ARBA" id="ARBA00023004"/>
    </source>
</evidence>
<comment type="pathway">
    <text evidence="2">Carbohydrate biosynthesis; gluconeogenesis.</text>
</comment>
<dbReference type="RefSeq" id="WP_315747275.1">
    <property type="nucleotide sequence ID" value="NZ_JAVYAA010000009.1"/>
</dbReference>
<keyword evidence="6 11" id="KW-0479">Metal-binding</keyword>
<evidence type="ECO:0000256" key="3">
    <source>
        <dbReference type="ARBA" id="ARBA00008636"/>
    </source>
</evidence>
<evidence type="ECO:0000313" key="14">
    <source>
        <dbReference type="Proteomes" id="UP001250538"/>
    </source>
</evidence>
<dbReference type="EC" id="4.3.1.17" evidence="11"/>
<evidence type="ECO:0000256" key="5">
    <source>
        <dbReference type="ARBA" id="ARBA00022485"/>
    </source>
</evidence>
<dbReference type="NCBIfam" id="TIGR00718">
    <property type="entry name" value="sda_alpha"/>
    <property type="match status" value="1"/>
</dbReference>
<feature type="domain" description="Serine dehydratase-like alpha subunit" evidence="12">
    <location>
        <begin position="15"/>
        <end position="274"/>
    </location>
</feature>
<evidence type="ECO:0000256" key="8">
    <source>
        <dbReference type="ARBA" id="ARBA00023014"/>
    </source>
</evidence>
<evidence type="ECO:0000259" key="12">
    <source>
        <dbReference type="Pfam" id="PF03313"/>
    </source>
</evidence>
<comment type="caution">
    <text evidence="13">The sequence shown here is derived from an EMBL/GenBank/DDBJ whole genome shotgun (WGS) entry which is preliminary data.</text>
</comment>
<dbReference type="GO" id="GO:0046872">
    <property type="term" value="F:metal ion binding"/>
    <property type="evidence" value="ECO:0007669"/>
    <property type="project" value="UniProtKB-KW"/>
</dbReference>
<dbReference type="GO" id="GO:0006094">
    <property type="term" value="P:gluconeogenesis"/>
    <property type="evidence" value="ECO:0007669"/>
    <property type="project" value="UniProtKB-KW"/>
</dbReference>